<sequence length="60" mass="7018">MVNGTAQSIDGYFGPGGRHPHPTNEYLYYRWYRPDENGKAGDPVKFFFRYSDAEIESRKK</sequence>
<evidence type="ECO:0000256" key="1">
    <source>
        <dbReference type="SAM" id="MobiDB-lite"/>
    </source>
</evidence>
<feature type="region of interest" description="Disordered" evidence="1">
    <location>
        <begin position="1"/>
        <end position="22"/>
    </location>
</feature>
<dbReference type="HOGENOM" id="CLU_2934743_0_0_10"/>
<name>I4AG81_BERLS</name>
<proteinExistence type="predicted"/>
<keyword evidence="3" id="KW-1185">Reference proteome</keyword>
<organism evidence="2 3">
    <name type="scientific">Bernardetia litoralis (strain ATCC 23117 / DSM 6794 / NBRC 15988 / NCIMB 1366 / Fx l1 / Sio-4)</name>
    <name type="common">Flexibacter litoralis</name>
    <dbReference type="NCBI Taxonomy" id="880071"/>
    <lineage>
        <taxon>Bacteria</taxon>
        <taxon>Pseudomonadati</taxon>
        <taxon>Bacteroidota</taxon>
        <taxon>Cytophagia</taxon>
        <taxon>Cytophagales</taxon>
        <taxon>Bernardetiaceae</taxon>
        <taxon>Bernardetia</taxon>
    </lineage>
</organism>
<evidence type="ECO:0000313" key="3">
    <source>
        <dbReference type="Proteomes" id="UP000006054"/>
    </source>
</evidence>
<dbReference type="KEGG" id="fli:Fleli_0490"/>
<evidence type="ECO:0000313" key="2">
    <source>
        <dbReference type="EMBL" id="AFM02966.1"/>
    </source>
</evidence>
<dbReference type="Proteomes" id="UP000006054">
    <property type="component" value="Chromosome"/>
</dbReference>
<gene>
    <name evidence="2" type="ordered locus">Fleli_0490</name>
</gene>
<dbReference type="EMBL" id="CP003345">
    <property type="protein sequence ID" value="AFM02966.1"/>
    <property type="molecule type" value="Genomic_DNA"/>
</dbReference>
<protein>
    <submittedName>
        <fullName evidence="2">Uncharacterized protein</fullName>
    </submittedName>
</protein>
<dbReference type="STRING" id="880071.Fleli_0490"/>
<accession>I4AG81</accession>
<reference evidence="3" key="1">
    <citation type="submission" date="2012-06" db="EMBL/GenBank/DDBJ databases">
        <title>The complete genome of Flexibacter litoralis DSM 6794.</title>
        <authorList>
            <person name="Lucas S."/>
            <person name="Copeland A."/>
            <person name="Lapidus A."/>
            <person name="Glavina del Rio T."/>
            <person name="Dalin E."/>
            <person name="Tice H."/>
            <person name="Bruce D."/>
            <person name="Goodwin L."/>
            <person name="Pitluck S."/>
            <person name="Peters L."/>
            <person name="Ovchinnikova G."/>
            <person name="Lu M."/>
            <person name="Kyrpides N."/>
            <person name="Mavromatis K."/>
            <person name="Ivanova N."/>
            <person name="Brettin T."/>
            <person name="Detter J.C."/>
            <person name="Han C."/>
            <person name="Larimer F."/>
            <person name="Land M."/>
            <person name="Hauser L."/>
            <person name="Markowitz V."/>
            <person name="Cheng J.-F."/>
            <person name="Hugenholtz P."/>
            <person name="Woyke T."/>
            <person name="Wu D."/>
            <person name="Spring S."/>
            <person name="Lang E."/>
            <person name="Kopitz M."/>
            <person name="Brambilla E."/>
            <person name="Klenk H.-P."/>
            <person name="Eisen J.A."/>
        </authorList>
    </citation>
    <scope>NUCLEOTIDE SEQUENCE [LARGE SCALE GENOMIC DNA]</scope>
    <source>
        <strain evidence="3">ATCC 23117 / DSM 6794 / NBRC 15988 / NCIMB 1366 / Sio-4</strain>
    </source>
</reference>
<dbReference type="AlphaFoldDB" id="I4AG81"/>